<organism evidence="1 2">
    <name type="scientific">Septoria linicola</name>
    <dbReference type="NCBI Taxonomy" id="215465"/>
    <lineage>
        <taxon>Eukaryota</taxon>
        <taxon>Fungi</taxon>
        <taxon>Dikarya</taxon>
        <taxon>Ascomycota</taxon>
        <taxon>Pezizomycotina</taxon>
        <taxon>Dothideomycetes</taxon>
        <taxon>Dothideomycetidae</taxon>
        <taxon>Mycosphaerellales</taxon>
        <taxon>Mycosphaerellaceae</taxon>
        <taxon>Septoria</taxon>
    </lineage>
</organism>
<gene>
    <name evidence="1" type="ORF">Slin15195_G003310</name>
</gene>
<dbReference type="EMBL" id="CP099418">
    <property type="protein sequence ID" value="USW47012.1"/>
    <property type="molecule type" value="Genomic_DNA"/>
</dbReference>
<protein>
    <submittedName>
        <fullName evidence="1">Uncharacterized protein</fullName>
    </submittedName>
</protein>
<evidence type="ECO:0000313" key="1">
    <source>
        <dbReference type="EMBL" id="USW47012.1"/>
    </source>
</evidence>
<proteinExistence type="predicted"/>
<evidence type="ECO:0000313" key="2">
    <source>
        <dbReference type="Proteomes" id="UP001056384"/>
    </source>
</evidence>
<sequence>MSYNAQRYETLLRLGIEQLPPLSACSSNESVESETCAKIVTSQPSPSMAIRERPVPGRKCPNCQARGQTIWVIPGKRCPQCGTEV</sequence>
<dbReference type="OrthoDB" id="6133115at2759"/>
<keyword evidence="2" id="KW-1185">Reference proteome</keyword>
<dbReference type="Proteomes" id="UP001056384">
    <property type="component" value="Chromosome 1"/>
</dbReference>
<reference evidence="1" key="1">
    <citation type="submission" date="2022-06" db="EMBL/GenBank/DDBJ databases">
        <title>Complete genome sequences of two strains of the flax pathogen Septoria linicola.</title>
        <authorList>
            <person name="Lapalu N."/>
            <person name="Simon A."/>
            <person name="Demenou B."/>
            <person name="Paumier D."/>
            <person name="Guillot M.-P."/>
            <person name="Gout L."/>
            <person name="Valade R."/>
        </authorList>
    </citation>
    <scope>NUCLEOTIDE SEQUENCE</scope>
    <source>
        <strain evidence="1">SE15195</strain>
    </source>
</reference>
<accession>A0A9Q9EEX8</accession>
<dbReference type="AlphaFoldDB" id="A0A9Q9EEX8"/>
<name>A0A9Q9EEX8_9PEZI</name>